<evidence type="ECO:0000256" key="4">
    <source>
        <dbReference type="SAM" id="MobiDB-lite"/>
    </source>
</evidence>
<organism evidence="5 6">
    <name type="scientific">Tritrichomonas musculus</name>
    <dbReference type="NCBI Taxonomy" id="1915356"/>
    <lineage>
        <taxon>Eukaryota</taxon>
        <taxon>Metamonada</taxon>
        <taxon>Parabasalia</taxon>
        <taxon>Tritrichomonadida</taxon>
        <taxon>Tritrichomonadidae</taxon>
        <taxon>Tritrichomonas</taxon>
    </lineage>
</organism>
<dbReference type="Proteomes" id="UP001470230">
    <property type="component" value="Unassembled WGS sequence"/>
</dbReference>
<dbReference type="PROSITE" id="PS50088">
    <property type="entry name" value="ANK_REPEAT"/>
    <property type="match status" value="5"/>
</dbReference>
<dbReference type="Gene3D" id="1.25.40.20">
    <property type="entry name" value="Ankyrin repeat-containing domain"/>
    <property type="match status" value="4"/>
</dbReference>
<dbReference type="PROSITE" id="PS50297">
    <property type="entry name" value="ANK_REP_REGION"/>
    <property type="match status" value="5"/>
</dbReference>
<accession>A0ABR2LAT6</accession>
<protein>
    <recommendedName>
        <fullName evidence="7">DUF3447 domain-containing protein</fullName>
    </recommendedName>
</protein>
<dbReference type="EMBL" id="JAPFFF010000001">
    <property type="protein sequence ID" value="KAK8900476.1"/>
    <property type="molecule type" value="Genomic_DNA"/>
</dbReference>
<dbReference type="SMART" id="SM00248">
    <property type="entry name" value="ANK"/>
    <property type="match status" value="11"/>
</dbReference>
<feature type="region of interest" description="Disordered" evidence="4">
    <location>
        <begin position="571"/>
        <end position="598"/>
    </location>
</feature>
<reference evidence="5 6" key="1">
    <citation type="submission" date="2024-04" db="EMBL/GenBank/DDBJ databases">
        <title>Tritrichomonas musculus Genome.</title>
        <authorList>
            <person name="Alves-Ferreira E."/>
            <person name="Grigg M."/>
            <person name="Lorenzi H."/>
            <person name="Galac M."/>
        </authorList>
    </citation>
    <scope>NUCLEOTIDE SEQUENCE [LARGE SCALE GENOMIC DNA]</scope>
    <source>
        <strain evidence="5 6">EAF2021</strain>
    </source>
</reference>
<dbReference type="InterPro" id="IPR002110">
    <property type="entry name" value="Ankyrin_rpt"/>
</dbReference>
<evidence type="ECO:0000313" key="5">
    <source>
        <dbReference type="EMBL" id="KAK8900476.1"/>
    </source>
</evidence>
<feature type="repeat" description="ANK" evidence="3">
    <location>
        <begin position="260"/>
        <end position="292"/>
    </location>
</feature>
<dbReference type="PANTHER" id="PTHR24198:SF165">
    <property type="entry name" value="ANKYRIN REPEAT-CONTAINING PROTEIN-RELATED"/>
    <property type="match status" value="1"/>
</dbReference>
<feature type="compositionally biased region" description="Low complexity" evidence="4">
    <location>
        <begin position="583"/>
        <end position="593"/>
    </location>
</feature>
<feature type="repeat" description="ANK" evidence="3">
    <location>
        <begin position="647"/>
        <end position="679"/>
    </location>
</feature>
<dbReference type="SUPFAM" id="SSF48403">
    <property type="entry name" value="Ankyrin repeat"/>
    <property type="match status" value="3"/>
</dbReference>
<dbReference type="PRINTS" id="PR01415">
    <property type="entry name" value="ANKYRIN"/>
</dbReference>
<proteinExistence type="predicted"/>
<dbReference type="InterPro" id="IPR036770">
    <property type="entry name" value="Ankyrin_rpt-contain_sf"/>
</dbReference>
<feature type="repeat" description="ANK" evidence="3">
    <location>
        <begin position="394"/>
        <end position="416"/>
    </location>
</feature>
<dbReference type="Pfam" id="PF00023">
    <property type="entry name" value="Ank"/>
    <property type="match status" value="2"/>
</dbReference>
<evidence type="ECO:0000256" key="1">
    <source>
        <dbReference type="ARBA" id="ARBA00022737"/>
    </source>
</evidence>
<keyword evidence="1" id="KW-0677">Repeat</keyword>
<feature type="region of interest" description="Disordered" evidence="4">
    <location>
        <begin position="1089"/>
        <end position="1108"/>
    </location>
</feature>
<evidence type="ECO:0000256" key="2">
    <source>
        <dbReference type="ARBA" id="ARBA00023043"/>
    </source>
</evidence>
<gene>
    <name evidence="5" type="ORF">M9Y10_002803</name>
</gene>
<evidence type="ECO:0000313" key="6">
    <source>
        <dbReference type="Proteomes" id="UP001470230"/>
    </source>
</evidence>
<sequence length="1324" mass="150278">MEKIKASLPFYHVTGTPHTGLGTICVHYWATINSKENIQKTVESSGANSLLVSDYFGNSALHYAASSDALNVAKYIISLLPNARFINNKNVTPAHIAAQRNNVEMLKEFQKSPSLLTDASKKGWTPFHYAVYYGSYDSVEFLLQTGKVNINQLILGAETFQKSFSSKHALRYFSPLDLAIYAQESIRNNTFEVETHKSIENENENVDETYNSIIKLLIKNYALPSLHAAVRLNNLPAIGYHLFSPFSPFKGKLDTLSQYRKSSPLHIAAALGNYQVCHSLLQRGCSTDLVDGKGFCPLELSVIADSIETVLVLIPHSSPEQIAKATFIAADLTHQTILETLLKTKELPPSAIDKENNSMDSILIRLIKRKMYKTACEFLNDKIGQIDVSYKDSEGATALHYACASGNSNLITLLLQSISSHETIEAKDNEGMTPLFYAVRYGVNILQILKKSDQDQDSSKAINMFTKYSNVDVINKYGLSPIVYGICFGLMTKIIPTSKSREMKFTVDLFKLANGTKNAKVTRMFPDYKSNSELTCICPRIALYGPQYIQAINCNPVRLFIEKMKTSKERRKRFSNYDDKTNLNDNTTTNAENSKGGKNHKEIGSCIVPGASLLHLSIIFEARSGVIKGFLDSCSPEENIIDKEDDKGRTPIMYAVMLRRTNIISMLISYNAKITNRDKDGNSIYHYIDDPSVFDSLREAMRNLNLSELACIPNNSGELPIHTACRAGCLPVLKQLVSLMHEQDPSLAKDSSFLYTKNNHNKTPLDIAFRYKNFDCLEFLHSQGVPNLLVEAVRKNDIDKVKDYVRNGYPINSFDKDHVTPLHAAAIIQSAEIIKYLIRHGAEPKVQMLDGSLPIHFAASHNNIDICMLLFTDKFKISSIHSSVQPFLSATDEKCRYFLYHYWKREILSKCLIKYIKRFNNIFQGALDEVTQIMIKMEKHKVNLHFIQSFISLISQIMFISERILMRRTSQPLPFSYRYSLHHLFQVLTTLNMSNYCEKLEEKLKQFHEDLRQVKIQLSKIIYIFIIPIFWIDSVSTFLSMLKVHLLENVDNEKLFGEIISCINQQREKVLKYKSLGIPKEDDSALSLLSKNQGGNDTGSNQSLGTSQKQDSELNIATPLNTKENVIVICEGKVEEIHKKPLCIFNPQFFDGLKEYFGPSFVIPRTIPFRNREQIKVALCEDSISFIGRSSSLRIPLFFTYIKHYKQSNEITFTLPIGEFKFLSSHNDTILNILNVSILHRSQLVHRFEHGVLSLQRNKDRIFKCLTAFKLSGERVVHLKFIVVRAGSKEACYDVCQQHLFDLLPHPPIFFNVFARDVTSELNM</sequence>
<keyword evidence="2 3" id="KW-0040">ANK repeat</keyword>
<comment type="caution">
    <text evidence="5">The sequence shown here is derived from an EMBL/GenBank/DDBJ whole genome shotgun (WGS) entry which is preliminary data.</text>
</comment>
<evidence type="ECO:0008006" key="7">
    <source>
        <dbReference type="Google" id="ProtNLM"/>
    </source>
</evidence>
<keyword evidence="6" id="KW-1185">Reference proteome</keyword>
<name>A0ABR2LAT6_9EUKA</name>
<evidence type="ECO:0000256" key="3">
    <source>
        <dbReference type="PROSITE-ProRule" id="PRU00023"/>
    </source>
</evidence>
<feature type="repeat" description="ANK" evidence="3">
    <location>
        <begin position="122"/>
        <end position="146"/>
    </location>
</feature>
<feature type="repeat" description="ANK" evidence="3">
    <location>
        <begin position="817"/>
        <end position="849"/>
    </location>
</feature>
<dbReference type="Pfam" id="PF12796">
    <property type="entry name" value="Ank_2"/>
    <property type="match status" value="3"/>
</dbReference>
<dbReference type="PANTHER" id="PTHR24198">
    <property type="entry name" value="ANKYRIN REPEAT AND PROTEIN KINASE DOMAIN-CONTAINING PROTEIN"/>
    <property type="match status" value="1"/>
</dbReference>